<dbReference type="KEGG" id="pgv:SL003B_0457"/>
<dbReference type="InterPro" id="IPR007267">
    <property type="entry name" value="GtrA_DPMS_TM"/>
</dbReference>
<evidence type="ECO:0000256" key="6">
    <source>
        <dbReference type="SAM" id="Phobius"/>
    </source>
</evidence>
<keyword evidence="5 6" id="KW-0472">Membrane</keyword>
<feature type="domain" description="GtrA/DPMS transmembrane" evidence="7">
    <location>
        <begin position="21"/>
        <end position="135"/>
    </location>
</feature>
<dbReference type="eggNOG" id="COG2246">
    <property type="taxonomic scope" value="Bacteria"/>
</dbReference>
<comment type="subcellular location">
    <subcellularLocation>
        <location evidence="1">Membrane</location>
        <topology evidence="1">Multi-pass membrane protein</topology>
    </subcellularLocation>
</comment>
<dbReference type="HOGENOM" id="CLU_083873_6_4_5"/>
<reference evidence="8 9" key="1">
    <citation type="journal article" date="2011" name="J. Bacteriol.">
        <title>Complete genome sequence of Polymorphum gilvum SL003B-26A1T, a crude oil-degrading bacterium from oil-polluted saline soil.</title>
        <authorList>
            <person name="Li S.G."/>
            <person name="Tang Y.Q."/>
            <person name="Nie Y."/>
            <person name="Cai M."/>
            <person name="Wu X.L."/>
        </authorList>
    </citation>
    <scope>NUCLEOTIDE SEQUENCE [LARGE SCALE GENOMIC DNA]</scope>
    <source>
        <strain evidence="9">LMG 25793 / CGMCC 1.9160 / SL003B-26A1</strain>
    </source>
</reference>
<evidence type="ECO:0000256" key="4">
    <source>
        <dbReference type="ARBA" id="ARBA00022989"/>
    </source>
</evidence>
<feature type="transmembrane region" description="Helical" evidence="6">
    <location>
        <begin position="112"/>
        <end position="134"/>
    </location>
</feature>
<dbReference type="OrthoDB" id="7024322at2"/>
<dbReference type="EMBL" id="CP002568">
    <property type="protein sequence ID" value="ADZ68892.1"/>
    <property type="molecule type" value="Genomic_DNA"/>
</dbReference>
<evidence type="ECO:0000256" key="5">
    <source>
        <dbReference type="ARBA" id="ARBA00023136"/>
    </source>
</evidence>
<evidence type="ECO:0000259" key="7">
    <source>
        <dbReference type="Pfam" id="PF04138"/>
    </source>
</evidence>
<proteinExistence type="inferred from homology"/>
<evidence type="ECO:0000256" key="1">
    <source>
        <dbReference type="ARBA" id="ARBA00004141"/>
    </source>
</evidence>
<dbReference type="Proteomes" id="UP000008130">
    <property type="component" value="Chromosome"/>
</dbReference>
<dbReference type="STRING" id="991905.SL003B_0457"/>
<sequence>MPDAPVPLAAQLRREALTAGRFVVVGLIATATHAGVALALLWLGVLPAFPANVIAFLVAFLVSFTGHHVWSFPGTGDAARRMRRFFLLALAGFLVNSGALAAWLEWTPWPDSLGILVAIAVVPAVTFLGARLWAFAGSAPSGQGS</sequence>
<dbReference type="InterPro" id="IPR051401">
    <property type="entry name" value="GtrA_CellWall_Glycosyl"/>
</dbReference>
<keyword evidence="4 6" id="KW-1133">Transmembrane helix</keyword>
<dbReference type="GO" id="GO:0000271">
    <property type="term" value="P:polysaccharide biosynthetic process"/>
    <property type="evidence" value="ECO:0007669"/>
    <property type="project" value="InterPro"/>
</dbReference>
<keyword evidence="3 6" id="KW-0812">Transmembrane</keyword>
<organism evidence="8 9">
    <name type="scientific">Polymorphum gilvum (strain LMG 25793 / CGMCC 1.9160 / SL003B-26A1)</name>
    <dbReference type="NCBI Taxonomy" id="991905"/>
    <lineage>
        <taxon>Bacteria</taxon>
        <taxon>Pseudomonadati</taxon>
        <taxon>Pseudomonadota</taxon>
        <taxon>Alphaproteobacteria</taxon>
        <taxon>Rhodobacterales</taxon>
        <taxon>Paracoccaceae</taxon>
        <taxon>Polymorphum</taxon>
    </lineage>
</organism>
<dbReference type="PANTHER" id="PTHR38459:SF1">
    <property type="entry name" value="PROPHAGE BACTOPRENOL-LINKED GLUCOSE TRANSLOCASE HOMOLOG"/>
    <property type="match status" value="1"/>
</dbReference>
<dbReference type="AlphaFoldDB" id="F2J322"/>
<feature type="transmembrane region" description="Helical" evidence="6">
    <location>
        <begin position="22"/>
        <end position="43"/>
    </location>
</feature>
<dbReference type="GO" id="GO:0005886">
    <property type="term" value="C:plasma membrane"/>
    <property type="evidence" value="ECO:0007669"/>
    <property type="project" value="TreeGrafter"/>
</dbReference>
<evidence type="ECO:0000313" key="8">
    <source>
        <dbReference type="EMBL" id="ADZ68892.1"/>
    </source>
</evidence>
<evidence type="ECO:0000313" key="9">
    <source>
        <dbReference type="Proteomes" id="UP000008130"/>
    </source>
</evidence>
<dbReference type="RefSeq" id="WP_013651216.1">
    <property type="nucleotide sequence ID" value="NC_015259.1"/>
</dbReference>
<dbReference type="Pfam" id="PF04138">
    <property type="entry name" value="GtrA_DPMS_TM"/>
    <property type="match status" value="1"/>
</dbReference>
<keyword evidence="9" id="KW-1185">Reference proteome</keyword>
<gene>
    <name evidence="8" type="ordered locus">SL003B_0457</name>
</gene>
<name>F2J322_POLGS</name>
<evidence type="ECO:0000256" key="3">
    <source>
        <dbReference type="ARBA" id="ARBA00022692"/>
    </source>
</evidence>
<accession>F2J322</accession>
<comment type="similarity">
    <text evidence="2">Belongs to the GtrA family.</text>
</comment>
<dbReference type="PANTHER" id="PTHR38459">
    <property type="entry name" value="PROPHAGE BACTOPRENOL-LINKED GLUCOSE TRANSLOCASE HOMOLOG"/>
    <property type="match status" value="1"/>
</dbReference>
<evidence type="ECO:0000256" key="2">
    <source>
        <dbReference type="ARBA" id="ARBA00009399"/>
    </source>
</evidence>
<feature type="transmembrane region" description="Helical" evidence="6">
    <location>
        <begin position="49"/>
        <end position="73"/>
    </location>
</feature>
<feature type="transmembrane region" description="Helical" evidence="6">
    <location>
        <begin position="85"/>
        <end position="106"/>
    </location>
</feature>
<protein>
    <submittedName>
        <fullName evidence="8">GtrA-like protein</fullName>
    </submittedName>
</protein>